<name>A0A261G1V5_9BIFI</name>
<dbReference type="PANTHER" id="PTHR42732:SF3">
    <property type="entry name" value="HYDROLASE"/>
    <property type="match status" value="1"/>
</dbReference>
<dbReference type="InterPro" id="IPR017853">
    <property type="entry name" value="GH"/>
</dbReference>
<feature type="region of interest" description="Disordered" evidence="4">
    <location>
        <begin position="1"/>
        <end position="21"/>
    </location>
</feature>
<evidence type="ECO:0000313" key="8">
    <source>
        <dbReference type="Proteomes" id="UP000216451"/>
    </source>
</evidence>
<keyword evidence="2" id="KW-0378">Hydrolase</keyword>
<comment type="caution">
    <text evidence="7">The sequence shown here is derived from an EMBL/GenBank/DDBJ whole genome shotgun (WGS) entry which is preliminary data.</text>
</comment>
<evidence type="ECO:0000313" key="7">
    <source>
        <dbReference type="EMBL" id="OZG65153.1"/>
    </source>
</evidence>
<dbReference type="SUPFAM" id="SSF51445">
    <property type="entry name" value="(Trans)glycosidases"/>
    <property type="match status" value="1"/>
</dbReference>
<gene>
    <name evidence="7" type="ORF">BAQU_1893</name>
</gene>
<dbReference type="InterPro" id="IPR006103">
    <property type="entry name" value="Glyco_hydro_2_cat"/>
</dbReference>
<dbReference type="Gene3D" id="2.60.120.260">
    <property type="entry name" value="Galactose-binding domain-like"/>
    <property type="match status" value="1"/>
</dbReference>
<keyword evidence="3" id="KW-0326">Glycosidase</keyword>
<dbReference type="Pfam" id="PF02836">
    <property type="entry name" value="Glyco_hydro_2_C"/>
    <property type="match status" value="1"/>
</dbReference>
<evidence type="ECO:0000256" key="2">
    <source>
        <dbReference type="ARBA" id="ARBA00022801"/>
    </source>
</evidence>
<comment type="similarity">
    <text evidence="1">Belongs to the glycosyl hydrolase 2 family.</text>
</comment>
<accession>A0A261G1V5</accession>
<dbReference type="SUPFAM" id="SSF49303">
    <property type="entry name" value="beta-Galactosidase/glucuronidase domain"/>
    <property type="match status" value="1"/>
</dbReference>
<dbReference type="InterPro" id="IPR008979">
    <property type="entry name" value="Galactose-bd-like_sf"/>
</dbReference>
<dbReference type="Pfam" id="PF02837">
    <property type="entry name" value="Glyco_hydro_2_N"/>
    <property type="match status" value="1"/>
</dbReference>
<keyword evidence="8" id="KW-1185">Reference proteome</keyword>
<dbReference type="PANTHER" id="PTHR42732">
    <property type="entry name" value="BETA-GALACTOSIDASE"/>
    <property type="match status" value="1"/>
</dbReference>
<evidence type="ECO:0000259" key="5">
    <source>
        <dbReference type="Pfam" id="PF02836"/>
    </source>
</evidence>
<organism evidence="7 8">
    <name type="scientific">Bifidobacterium aquikefiri</name>
    <dbReference type="NCBI Taxonomy" id="1653207"/>
    <lineage>
        <taxon>Bacteria</taxon>
        <taxon>Bacillati</taxon>
        <taxon>Actinomycetota</taxon>
        <taxon>Actinomycetes</taxon>
        <taxon>Bifidobacteriales</taxon>
        <taxon>Bifidobacteriaceae</taxon>
        <taxon>Bifidobacterium</taxon>
    </lineage>
</organism>
<proteinExistence type="inferred from homology"/>
<dbReference type="AlphaFoldDB" id="A0A261G1V5"/>
<dbReference type="GO" id="GO:0005975">
    <property type="term" value="P:carbohydrate metabolic process"/>
    <property type="evidence" value="ECO:0007669"/>
    <property type="project" value="InterPro"/>
</dbReference>
<dbReference type="GeneID" id="98296535"/>
<dbReference type="InterPro" id="IPR051913">
    <property type="entry name" value="GH2_Domain-Containing"/>
</dbReference>
<dbReference type="GO" id="GO:0004553">
    <property type="term" value="F:hydrolase activity, hydrolyzing O-glycosyl compounds"/>
    <property type="evidence" value="ECO:0007669"/>
    <property type="project" value="InterPro"/>
</dbReference>
<sequence>MNTEQTYPAIDIPRPEHPNPQWQRSTWMNLNGSWDFDFDMSASGIDQRWFDQHDYSTTITVPFCPESELSGIGFTDFIPCCWYRRTVSLTETELTGRVLLHFGAVDYLAHVYVNGVEAGTHKGGYASFSLDITHSVHTGENVIVVCATDDTRGQQQPTGKQCDQFSSYSCLYTRTTGIWQTVWLEFVPETYIEQARYHTNIHNATITIEATLHGTATLHVAASFKGALCGSVSVASDGGTCTLTLPLSQTHLWEPGIGNLYDITLSYGDDHVKSYVGLREIRLDGYRFLINGKSVFQRLVLDQGFYPRGIYTAPTAADLEQDIMLSQQAGFNGARLHERAFEPLYLYYCDLHGYLAWGEMASWGFDISKESSFDIFIPEWLQILQRDVNHPAIIGWCPFNETWDFNGRRQNDDVLRLAYQVTKAYDPERPCIDTSGHYHVVTDIYDLHDYEQDIDNFSQRYDDWGAGNAPIPELYPDRQHCEGIMPFFISEYGGIKWDPSHAEESSAWGYGQQANSEDEFISRYRGLTNTLLSNPRIFGFCFTQLYDVEQECNGIYNYDRMPKVDIVAIRSINAAKAAIERSVESGVCDNAESEA</sequence>
<dbReference type="InterPro" id="IPR036156">
    <property type="entry name" value="Beta-gal/glucu_dom_sf"/>
</dbReference>
<dbReference type="InterPro" id="IPR013783">
    <property type="entry name" value="Ig-like_fold"/>
</dbReference>
<evidence type="ECO:0000259" key="6">
    <source>
        <dbReference type="Pfam" id="PF02837"/>
    </source>
</evidence>
<evidence type="ECO:0000256" key="1">
    <source>
        <dbReference type="ARBA" id="ARBA00007401"/>
    </source>
</evidence>
<protein>
    <submittedName>
        <fullName evidence="7">Beta-galactosidase</fullName>
    </submittedName>
</protein>
<dbReference type="EMBL" id="MWXA01000009">
    <property type="protein sequence ID" value="OZG65153.1"/>
    <property type="molecule type" value="Genomic_DNA"/>
</dbReference>
<dbReference type="RefSeq" id="WP_094695098.1">
    <property type="nucleotide sequence ID" value="NZ_JBDNSG010000015.1"/>
</dbReference>
<evidence type="ECO:0000256" key="4">
    <source>
        <dbReference type="SAM" id="MobiDB-lite"/>
    </source>
</evidence>
<dbReference type="Gene3D" id="3.20.20.80">
    <property type="entry name" value="Glycosidases"/>
    <property type="match status" value="1"/>
</dbReference>
<feature type="domain" description="Glycoside hydrolase family 2 catalytic" evidence="5">
    <location>
        <begin position="288"/>
        <end position="569"/>
    </location>
</feature>
<dbReference type="Proteomes" id="UP000216451">
    <property type="component" value="Unassembled WGS sequence"/>
</dbReference>
<dbReference type="InterPro" id="IPR006104">
    <property type="entry name" value="Glyco_hydro_2_N"/>
</dbReference>
<dbReference type="OrthoDB" id="9762066at2"/>
<reference evidence="7 8" key="1">
    <citation type="journal article" date="2017" name="BMC Genomics">
        <title>Comparative genomic and phylogenomic analyses of the Bifidobacteriaceae family.</title>
        <authorList>
            <person name="Lugli G.A."/>
            <person name="Milani C."/>
            <person name="Turroni F."/>
            <person name="Duranti S."/>
            <person name="Mancabelli L."/>
            <person name="Mangifesta M."/>
            <person name="Ferrario C."/>
            <person name="Modesto M."/>
            <person name="Mattarelli P."/>
            <person name="Jiri K."/>
            <person name="van Sinderen D."/>
            <person name="Ventura M."/>
        </authorList>
    </citation>
    <scope>NUCLEOTIDE SEQUENCE [LARGE SCALE GENOMIC DNA]</scope>
    <source>
        <strain evidence="7 8">LMG 28769</strain>
    </source>
</reference>
<evidence type="ECO:0000256" key="3">
    <source>
        <dbReference type="ARBA" id="ARBA00023295"/>
    </source>
</evidence>
<feature type="domain" description="Glycosyl hydrolases family 2 sugar binding" evidence="6">
    <location>
        <begin position="29"/>
        <end position="147"/>
    </location>
</feature>
<dbReference type="Gene3D" id="2.60.40.10">
    <property type="entry name" value="Immunoglobulins"/>
    <property type="match status" value="1"/>
</dbReference>
<dbReference type="SUPFAM" id="SSF49785">
    <property type="entry name" value="Galactose-binding domain-like"/>
    <property type="match status" value="1"/>
</dbReference>